<dbReference type="GeneID" id="54362424"/>
<feature type="compositionally biased region" description="Low complexity" evidence="2">
    <location>
        <begin position="9"/>
        <end position="19"/>
    </location>
</feature>
<reference evidence="5" key="3">
    <citation type="submission" date="2025-08" db="UniProtKB">
        <authorList>
            <consortium name="RefSeq"/>
        </authorList>
    </citation>
    <scope>IDENTIFICATION</scope>
    <source>
        <strain evidence="5">CBS 342.82</strain>
    </source>
</reference>
<dbReference type="InterPro" id="IPR028889">
    <property type="entry name" value="USP"/>
</dbReference>
<comment type="similarity">
    <text evidence="1">Belongs to the peptidase C19 family.</text>
</comment>
<dbReference type="Gene3D" id="3.90.70.10">
    <property type="entry name" value="Cysteine proteinases"/>
    <property type="match status" value="1"/>
</dbReference>
<dbReference type="OrthoDB" id="292964at2759"/>
<feature type="compositionally biased region" description="Low complexity" evidence="2">
    <location>
        <begin position="187"/>
        <end position="199"/>
    </location>
</feature>
<feature type="compositionally biased region" description="Acidic residues" evidence="2">
    <location>
        <begin position="586"/>
        <end position="598"/>
    </location>
</feature>
<organism evidence="5">
    <name type="scientific">Dissoconium aciculare CBS 342.82</name>
    <dbReference type="NCBI Taxonomy" id="1314786"/>
    <lineage>
        <taxon>Eukaryota</taxon>
        <taxon>Fungi</taxon>
        <taxon>Dikarya</taxon>
        <taxon>Ascomycota</taxon>
        <taxon>Pezizomycotina</taxon>
        <taxon>Dothideomycetes</taxon>
        <taxon>Dothideomycetidae</taxon>
        <taxon>Mycosphaerellales</taxon>
        <taxon>Dissoconiaceae</taxon>
        <taxon>Dissoconium</taxon>
    </lineage>
</organism>
<dbReference type="Pfam" id="PF00581">
    <property type="entry name" value="Rhodanese"/>
    <property type="match status" value="1"/>
</dbReference>
<feature type="region of interest" description="Disordered" evidence="2">
    <location>
        <begin position="331"/>
        <end position="376"/>
    </location>
</feature>
<protein>
    <submittedName>
        <fullName evidence="5">Cysteine proteinase</fullName>
    </submittedName>
</protein>
<dbReference type="AlphaFoldDB" id="A0A6J3M5N8"/>
<evidence type="ECO:0000259" key="3">
    <source>
        <dbReference type="PROSITE" id="PS50235"/>
    </source>
</evidence>
<dbReference type="InterPro" id="IPR036873">
    <property type="entry name" value="Rhodanese-like_dom_sf"/>
</dbReference>
<feature type="domain" description="USP" evidence="3">
    <location>
        <begin position="706"/>
        <end position="1084"/>
    </location>
</feature>
<dbReference type="PANTHER" id="PTHR21646:SF23">
    <property type="entry name" value="UBIQUITIN CARBOXYL-TERMINAL HYDROLASE USP2"/>
    <property type="match status" value="1"/>
</dbReference>
<dbReference type="PANTHER" id="PTHR21646">
    <property type="entry name" value="UBIQUITIN CARBOXYL-TERMINAL HYDROLASE"/>
    <property type="match status" value="1"/>
</dbReference>
<evidence type="ECO:0000256" key="1">
    <source>
        <dbReference type="ARBA" id="ARBA00009085"/>
    </source>
</evidence>
<reference evidence="5" key="2">
    <citation type="submission" date="2020-04" db="EMBL/GenBank/DDBJ databases">
        <authorList>
            <consortium name="NCBI Genome Project"/>
        </authorList>
    </citation>
    <scope>NUCLEOTIDE SEQUENCE</scope>
    <source>
        <strain evidence="5">CBS 342.82</strain>
    </source>
</reference>
<dbReference type="SUPFAM" id="SSF54001">
    <property type="entry name" value="Cysteine proteinases"/>
    <property type="match status" value="1"/>
</dbReference>
<keyword evidence="4" id="KW-1185">Reference proteome</keyword>
<dbReference type="GO" id="GO:0016579">
    <property type="term" value="P:protein deubiquitination"/>
    <property type="evidence" value="ECO:0007669"/>
    <property type="project" value="InterPro"/>
</dbReference>
<dbReference type="Gene3D" id="1.20.58.80">
    <property type="entry name" value="Phosphotransferase system, lactose/cellobiose-type IIA subunit"/>
    <property type="match status" value="1"/>
</dbReference>
<dbReference type="Proteomes" id="UP000504637">
    <property type="component" value="Unplaced"/>
</dbReference>
<gene>
    <name evidence="5" type="ORF">K489DRAFT_379368</name>
</gene>
<evidence type="ECO:0000313" key="5">
    <source>
        <dbReference type="RefSeq" id="XP_033460412.1"/>
    </source>
</evidence>
<accession>A0A6J3M5N8</accession>
<reference evidence="5" key="1">
    <citation type="submission" date="2020-01" db="EMBL/GenBank/DDBJ databases">
        <authorList>
            <consortium name="DOE Joint Genome Institute"/>
            <person name="Haridas S."/>
            <person name="Albert R."/>
            <person name="Binder M."/>
            <person name="Bloem J."/>
            <person name="Labutti K."/>
            <person name="Salamov A."/>
            <person name="Andreopoulos B."/>
            <person name="Baker S.E."/>
            <person name="Barry K."/>
            <person name="Bills G."/>
            <person name="Bluhm B.H."/>
            <person name="Cannon C."/>
            <person name="Castanera R."/>
            <person name="Culley D.E."/>
            <person name="Daum C."/>
            <person name="Ezra D."/>
            <person name="Gonzalez J.B."/>
            <person name="Henrissat B."/>
            <person name="Kuo A."/>
            <person name="Liang C."/>
            <person name="Lipzen A."/>
            <person name="Lutzoni F."/>
            <person name="Magnuson J."/>
            <person name="Mondo S."/>
            <person name="Nolan M."/>
            <person name="Ohm R."/>
            <person name="Pangilinan J."/>
            <person name="Park H.-J."/>
            <person name="Ramirez L."/>
            <person name="Alfaro M."/>
            <person name="Sun H."/>
            <person name="Tritt A."/>
            <person name="Yoshinaga Y."/>
            <person name="Zwiers L.-H."/>
            <person name="Turgeon B.G."/>
            <person name="Goodwin S.B."/>
            <person name="Spatafora J.W."/>
            <person name="Crous P.W."/>
            <person name="Grigoriev I.V."/>
        </authorList>
    </citation>
    <scope>NUCLEOTIDE SEQUENCE</scope>
    <source>
        <strain evidence="5">CBS 342.82</strain>
    </source>
</reference>
<feature type="region of interest" description="Disordered" evidence="2">
    <location>
        <begin position="530"/>
        <end position="614"/>
    </location>
</feature>
<dbReference type="RefSeq" id="XP_033460412.1">
    <property type="nucleotide sequence ID" value="XM_033604624.1"/>
</dbReference>
<feature type="compositionally biased region" description="Polar residues" evidence="2">
    <location>
        <begin position="351"/>
        <end position="364"/>
    </location>
</feature>
<dbReference type="InterPro" id="IPR001763">
    <property type="entry name" value="Rhodanese-like_dom"/>
</dbReference>
<dbReference type="PROSITE" id="PS00972">
    <property type="entry name" value="USP_1"/>
    <property type="match status" value="1"/>
</dbReference>
<evidence type="ECO:0000256" key="2">
    <source>
        <dbReference type="SAM" id="MobiDB-lite"/>
    </source>
</evidence>
<name>A0A6J3M5N8_9PEZI</name>
<feature type="region of interest" description="Disordered" evidence="2">
    <location>
        <begin position="218"/>
        <end position="282"/>
    </location>
</feature>
<evidence type="ECO:0000313" key="4">
    <source>
        <dbReference type="Proteomes" id="UP000504637"/>
    </source>
</evidence>
<dbReference type="Pfam" id="PF00443">
    <property type="entry name" value="UCH"/>
    <property type="match status" value="1"/>
</dbReference>
<feature type="compositionally biased region" description="Polar residues" evidence="2">
    <location>
        <begin position="229"/>
        <end position="249"/>
    </location>
</feature>
<feature type="region of interest" description="Disordered" evidence="2">
    <location>
        <begin position="164"/>
        <end position="203"/>
    </location>
</feature>
<dbReference type="SUPFAM" id="SSF52821">
    <property type="entry name" value="Rhodanese/Cell cycle control phosphatase"/>
    <property type="match status" value="1"/>
</dbReference>
<dbReference type="Gene3D" id="3.40.250.10">
    <property type="entry name" value="Rhodanese-like domain"/>
    <property type="match status" value="1"/>
</dbReference>
<proteinExistence type="inferred from homology"/>
<dbReference type="PROSITE" id="PS50235">
    <property type="entry name" value="USP_3"/>
    <property type="match status" value="1"/>
</dbReference>
<dbReference type="InterPro" id="IPR001394">
    <property type="entry name" value="Peptidase_C19_UCH"/>
</dbReference>
<feature type="region of interest" description="Disordered" evidence="2">
    <location>
        <begin position="1"/>
        <end position="28"/>
    </location>
</feature>
<dbReference type="InterPro" id="IPR050185">
    <property type="entry name" value="Ub_carboxyl-term_hydrolase"/>
</dbReference>
<dbReference type="InterPro" id="IPR038765">
    <property type="entry name" value="Papain-like_cys_pep_sf"/>
</dbReference>
<dbReference type="CDD" id="cd02674">
    <property type="entry name" value="Peptidase_C19R"/>
    <property type="match status" value="1"/>
</dbReference>
<dbReference type="GO" id="GO:0004843">
    <property type="term" value="F:cysteine-type deubiquitinase activity"/>
    <property type="evidence" value="ECO:0007669"/>
    <property type="project" value="InterPro"/>
</dbReference>
<feature type="compositionally biased region" description="Basic and acidic residues" evidence="2">
    <location>
        <begin position="563"/>
        <end position="572"/>
    </location>
</feature>
<feature type="region of interest" description="Disordered" evidence="2">
    <location>
        <begin position="638"/>
        <end position="664"/>
    </location>
</feature>
<sequence length="1102" mass="122930">MSAAGIADPSPYSNSPNSSFDRPIQPSRTESFNGGGDVVFAHVEDLKARALSEINFNVSIGKLYETAERAFNQAKTNLDFRRPDLAFVEYLRACEIVVETLPRHKDYTLWSHDQHGNSQKLALLRRKVQSMDKQFDNIKQIIINNNLRHGTLPRRAQSVAVAENVNGDSLQSKSRPPVSPKPDRLLSNSISTSNSNGDSAPATVHDVLSDRFARLRGVGQLGPAGPSLKGSTLSSNGATSSPRGSSTYARDSMDSLFDSLSISKPQGPRSMPDGAAGQTRPLRLPLDTNFTASMPQAPMPTYSPARNMETTGNIAPPRYSARSLAGTNARRTSYGPSVVAPPLTPNGTGGENHQASFNSSTRNLSVPPRRKSVHMPKEGSITAERLYDYLERYNILLIDFRSREDFDHGHIFARNVICIDPLIMQPSLSAEQLSDKLVLSPENEQDLFYKRDSFELVVFYDSSTGSEGFLIRPQTELEMKLKQLHEALYDFNQDRPLQRPPIFLIGGIQAWIDLMGTQALQTSDTLTRVKPGRQIQRRPLRSDGPVQVPKRRVREYDPLDADEERKWRDRAISESVPSAPVALPDDTQDDESSDQQGDEPDKYPSIEDFNARFPDANQLSPSLPLYDRPTEMTNHAVRIPTYPSRPPLSTLPQAPMRPAPAAPRMSYTGVSERSVSQTTLVPRTNSGLTPYVPSKYLASNLRLPRTGLYNFGSTCYMNATLQALSATTPLSIMFLDDGFKSAVQKDNWKGSSGLLPEIYSNVIRNMWNGESSYIKPSTFRSFCARLNKTFSDPHQQQDAHEFFSFLVDCLHEDFNGVWSRSPLRPLTLQEEAKRERMPKMVVARMEWNRWAHRDNSYISSLLYGQSSSRLRCPECGTTSTQYDAWAGLQVEIPECREARLQDCLRAHFRDELLDDGNQWTCPSCKKPRRASKKLTITRLPPYLAITLGRFRTEGSSQRKVHTQVRFPLTGLDLAEFLVQPPSSPAEVQQIMAAYGPESLKPPDTAQVPPFIYDAYAVVQHHGQSTRSGHYTCAAKDPARGCWRLFNDTGAKDFDPHSSSASASHGGEGHALDNDLAYMIFYQRRRVTGTTSDSAANGRGERQ</sequence>
<dbReference type="InterPro" id="IPR018200">
    <property type="entry name" value="USP_CS"/>
</dbReference>